<dbReference type="InterPro" id="IPR036390">
    <property type="entry name" value="WH_DNA-bd_sf"/>
</dbReference>
<keyword evidence="3" id="KW-1185">Reference proteome</keyword>
<protein>
    <recommendedName>
        <fullName evidence="1">Transcription regulator PadR N-terminal domain-containing protein</fullName>
    </recommendedName>
</protein>
<dbReference type="OrthoDB" id="9808762at2"/>
<evidence type="ECO:0000313" key="3">
    <source>
        <dbReference type="Proteomes" id="UP000092024"/>
    </source>
</evidence>
<dbReference type="PANTHER" id="PTHR43252">
    <property type="entry name" value="TRANSCRIPTIONAL REGULATOR YQJI"/>
    <property type="match status" value="1"/>
</dbReference>
<dbReference type="AlphaFoldDB" id="A0A1A5YBE6"/>
<name>A0A1A5YBE6_9BACL</name>
<dbReference type="RefSeq" id="WP_068686795.1">
    <property type="nucleotide sequence ID" value="NZ_LYPA01000076.1"/>
</dbReference>
<accession>A0A1A5YBE6</accession>
<evidence type="ECO:0000313" key="2">
    <source>
        <dbReference type="EMBL" id="OBR62912.1"/>
    </source>
</evidence>
<dbReference type="PANTHER" id="PTHR43252:SF2">
    <property type="entry name" value="TRANSCRIPTION REGULATOR, PADR-LIKE FAMILY"/>
    <property type="match status" value="1"/>
</dbReference>
<evidence type="ECO:0000259" key="1">
    <source>
        <dbReference type="Pfam" id="PF03551"/>
    </source>
</evidence>
<dbReference type="InterPro" id="IPR036388">
    <property type="entry name" value="WH-like_DNA-bd_sf"/>
</dbReference>
<dbReference type="Pfam" id="PF03551">
    <property type="entry name" value="PadR"/>
    <property type="match status" value="1"/>
</dbReference>
<proteinExistence type="predicted"/>
<dbReference type="InterPro" id="IPR005149">
    <property type="entry name" value="Tscrpt_reg_PadR_N"/>
</dbReference>
<dbReference type="Proteomes" id="UP000092024">
    <property type="component" value="Unassembled WGS sequence"/>
</dbReference>
<gene>
    <name evidence="2" type="ORF">A7K91_09305</name>
</gene>
<sequence length="185" mass="21212">MARLMVLGLLKRKPMHGYEMQQSLQQSKADQWADILPGSIYYALKQMQKEGLVQVRAHESTGQRGKAVYEITEAGVEELHRLLQEAWSVSKLSVPTTLYTALSFIDELPLENILEAIENQMVELENRLSDWDIGESIKAEQSHMPDFVKALFNNGKQHIHTDLELLRHLKEQLPKWLAAAQSQHQ</sequence>
<dbReference type="STRING" id="1844972.A7K91_09305"/>
<dbReference type="EMBL" id="LYPA01000076">
    <property type="protein sequence ID" value="OBR62912.1"/>
    <property type="molecule type" value="Genomic_DNA"/>
</dbReference>
<feature type="domain" description="Transcription regulator PadR N-terminal" evidence="1">
    <location>
        <begin position="6"/>
        <end position="80"/>
    </location>
</feature>
<dbReference type="SUPFAM" id="SSF46785">
    <property type="entry name" value="Winged helix' DNA-binding domain"/>
    <property type="match status" value="1"/>
</dbReference>
<organism evidence="2 3">
    <name type="scientific">Paenibacillus oryzae</name>
    <dbReference type="NCBI Taxonomy" id="1844972"/>
    <lineage>
        <taxon>Bacteria</taxon>
        <taxon>Bacillati</taxon>
        <taxon>Bacillota</taxon>
        <taxon>Bacilli</taxon>
        <taxon>Bacillales</taxon>
        <taxon>Paenibacillaceae</taxon>
        <taxon>Paenibacillus</taxon>
    </lineage>
</organism>
<dbReference type="Gene3D" id="1.10.10.10">
    <property type="entry name" value="Winged helix-like DNA-binding domain superfamily/Winged helix DNA-binding domain"/>
    <property type="match status" value="1"/>
</dbReference>
<comment type="caution">
    <text evidence="2">The sequence shown here is derived from an EMBL/GenBank/DDBJ whole genome shotgun (WGS) entry which is preliminary data.</text>
</comment>
<reference evidence="2 3" key="1">
    <citation type="submission" date="2016-05" db="EMBL/GenBank/DDBJ databases">
        <title>Paenibacillus oryzae. sp. nov., isolated from the rice root.</title>
        <authorList>
            <person name="Zhang J."/>
            <person name="Zhang X."/>
        </authorList>
    </citation>
    <scope>NUCLEOTIDE SEQUENCE [LARGE SCALE GENOMIC DNA]</scope>
    <source>
        <strain evidence="2 3">1DrF-4</strain>
    </source>
</reference>